<dbReference type="OrthoDB" id="9027184at2"/>
<dbReference type="RefSeq" id="WP_142903491.1">
    <property type="nucleotide sequence ID" value="NZ_ML660090.1"/>
</dbReference>
<evidence type="ECO:0000313" key="1">
    <source>
        <dbReference type="EMBL" id="TQV82475.1"/>
    </source>
</evidence>
<protein>
    <submittedName>
        <fullName evidence="1">Putative baseplate assembly protein</fullName>
    </submittedName>
</protein>
<name>A0A545TZ29_9GAMM</name>
<dbReference type="AlphaFoldDB" id="A0A545TZ29"/>
<dbReference type="EMBL" id="VHSG01000007">
    <property type="protein sequence ID" value="TQV82475.1"/>
    <property type="molecule type" value="Genomic_DNA"/>
</dbReference>
<reference evidence="1 2" key="1">
    <citation type="submission" date="2019-06" db="EMBL/GenBank/DDBJ databases">
        <title>Whole genome sequence for Cellvibrionaceae sp. R142.</title>
        <authorList>
            <person name="Wang G."/>
        </authorList>
    </citation>
    <scope>NUCLEOTIDE SEQUENCE [LARGE SCALE GENOMIC DNA]</scope>
    <source>
        <strain evidence="1 2">R142</strain>
    </source>
</reference>
<dbReference type="NCBIfam" id="TIGR02243">
    <property type="entry name" value="putative baseplate assembly protein"/>
    <property type="match status" value="1"/>
</dbReference>
<dbReference type="InterPro" id="IPR011749">
    <property type="entry name" value="CHP02243"/>
</dbReference>
<comment type="caution">
    <text evidence="1">The sequence shown here is derived from an EMBL/GenBank/DDBJ whole genome shotgun (WGS) entry which is preliminary data.</text>
</comment>
<accession>A0A545TZ29</accession>
<proteinExistence type="predicted"/>
<keyword evidence="2" id="KW-1185">Reference proteome</keyword>
<sequence>MNTRCCDCCHPEFKDSEACGCCEGLELLTPVATYNRPGLDQLRYRAGTHGSFLETMKARLSGAAFPELAGLTTRDPDDPAIALLDAWATVADVLTFYQERIANEGYLRTAGERRSILELARLVGYRLRPGVAASVFLAYTIDDNTAGEVTIPIGSRAQSVPGPGELPQSFETGEELKARQQWNNLRPRLSQPQTAQMIANDPRQTVYLKGTNTGLQINDPLLLDNGFGSEPLFRRVKEIEPDIVADRTRIALQPLAPAAVPPLVNTVELIKDLTLRPSLQPANRLRLSRALGEQFKAGAESGYRVLGSLSRPLRDTLVDAAANARVTRDSPVKIYALRVTAPLFGHNAPRQPQYHPTFTDDGEGNPRPNLEAGNLMPQPWEKWPPDGGEAANVLHLDRGYDQILAADYVVVENPADKVIHSVFRATDVRTISRHAYGLSAETTRITLDGNWWDPAGAENIDIIRGARVYAQPEELELAEAPIDTPICGGVDDLIELDGFYDGLEAGRWVIVSGERELDGTSGVRFSELAMLSTVTQDVVLEERGTARLGEKTHTFIKLASELAYCFKRDTVTLYGNVAKATHGETRQEVLGSGDGSNALQAFTLKQKPLTHVSASNPSGVDSTLEVFVNDLQWHEVVTLADRQATDRHFITQTDDEDNTTVSFGNGERGARLPTGVENIRAVYRSGIGKPGNVKAEQISLLQTKPLGVKAVVNPLRASGGADREGRDQARENAPLAVKALDRLVSVRDYQDFSRTFAGIGKAHALELTDGRRQFVHVTIAGADDIPIDETSDLFRNLRRALSDFGDPHLPIRLAVRELLLVVISARVRIRPDYQWEPVVAGVRAALLDAFSFGRSELGRDLWLSEVISVVQAVRGVDYVDVDTFGGVPEKKASAIGESGVVERRLLSPDEIAETVQAIIAESEARRRPNPSLSVNLAALENGVMRPAQLAFLAPDVPETLILNQIE</sequence>
<organism evidence="1 2">
    <name type="scientific">Exilibacterium tricleocarpae</name>
    <dbReference type="NCBI Taxonomy" id="2591008"/>
    <lineage>
        <taxon>Bacteria</taxon>
        <taxon>Pseudomonadati</taxon>
        <taxon>Pseudomonadota</taxon>
        <taxon>Gammaproteobacteria</taxon>
        <taxon>Cellvibrionales</taxon>
        <taxon>Cellvibrionaceae</taxon>
        <taxon>Exilibacterium</taxon>
    </lineage>
</organism>
<gene>
    <name evidence="1" type="ORF">FKG94_06960</name>
</gene>
<evidence type="ECO:0000313" key="2">
    <source>
        <dbReference type="Proteomes" id="UP000319732"/>
    </source>
</evidence>
<dbReference type="Proteomes" id="UP000319732">
    <property type="component" value="Unassembled WGS sequence"/>
</dbReference>